<reference evidence="2" key="1">
    <citation type="journal article" date="2020" name="mSystems">
        <title>Genome- and Community-Level Interaction Insights into Carbon Utilization and Element Cycling Functions of Hydrothermarchaeota in Hydrothermal Sediment.</title>
        <authorList>
            <person name="Zhou Z."/>
            <person name="Liu Y."/>
            <person name="Xu W."/>
            <person name="Pan J."/>
            <person name="Luo Z.H."/>
            <person name="Li M."/>
        </authorList>
    </citation>
    <scope>NUCLEOTIDE SEQUENCE [LARGE SCALE GENOMIC DNA]</scope>
    <source>
        <strain evidence="2">SpSt-289</strain>
    </source>
</reference>
<keyword evidence="1" id="KW-0812">Transmembrane</keyword>
<proteinExistence type="predicted"/>
<name>A0A7C1FF06_9CHLR</name>
<evidence type="ECO:0000313" key="2">
    <source>
        <dbReference type="EMBL" id="HDX31352.1"/>
    </source>
</evidence>
<dbReference type="AlphaFoldDB" id="A0A7C1FF06"/>
<feature type="transmembrane region" description="Helical" evidence="1">
    <location>
        <begin position="21"/>
        <end position="43"/>
    </location>
</feature>
<organism evidence="2">
    <name type="scientific">Caldilinea aerophila</name>
    <dbReference type="NCBI Taxonomy" id="133453"/>
    <lineage>
        <taxon>Bacteria</taxon>
        <taxon>Bacillati</taxon>
        <taxon>Chloroflexota</taxon>
        <taxon>Caldilineae</taxon>
        <taxon>Caldilineales</taxon>
        <taxon>Caldilineaceae</taxon>
        <taxon>Caldilinea</taxon>
    </lineage>
</organism>
<sequence length="165" mass="17806">MQWRATPPLWLYCRVTCRGSRYVNAFLAAILGLVLPFVCWGAEATPGHPHLRAHFVFVAPETFTVQASATGANAQSVIQLASNALANGLHELCSAPVQRAVPTPPTGQSTPQTLAITLLLLAVFGAFFTLHRSHGGGFPERLSAMVFFWLPLDIATPPPRSIPLH</sequence>
<gene>
    <name evidence="2" type="ORF">ENQ20_07640</name>
</gene>
<comment type="caution">
    <text evidence="2">The sequence shown here is derived from an EMBL/GenBank/DDBJ whole genome shotgun (WGS) entry which is preliminary data.</text>
</comment>
<protein>
    <submittedName>
        <fullName evidence="2">Uncharacterized protein</fullName>
    </submittedName>
</protein>
<evidence type="ECO:0000256" key="1">
    <source>
        <dbReference type="SAM" id="Phobius"/>
    </source>
</evidence>
<keyword evidence="1" id="KW-0472">Membrane</keyword>
<dbReference type="EMBL" id="DSMG01000083">
    <property type="protein sequence ID" value="HDX31352.1"/>
    <property type="molecule type" value="Genomic_DNA"/>
</dbReference>
<keyword evidence="1" id="KW-1133">Transmembrane helix</keyword>
<accession>A0A7C1FF06</accession>
<feature type="transmembrane region" description="Helical" evidence="1">
    <location>
        <begin position="113"/>
        <end position="131"/>
    </location>
</feature>